<evidence type="ECO:0000313" key="1">
    <source>
        <dbReference type="EMBL" id="KKT84557.1"/>
    </source>
</evidence>
<gene>
    <name evidence="1" type="ORF">UW84_C0056G0007</name>
</gene>
<reference evidence="1 2" key="1">
    <citation type="journal article" date="2015" name="Nature">
        <title>rRNA introns, odd ribosomes, and small enigmatic genomes across a large radiation of phyla.</title>
        <authorList>
            <person name="Brown C.T."/>
            <person name="Hug L.A."/>
            <person name="Thomas B.C."/>
            <person name="Sharon I."/>
            <person name="Castelle C.J."/>
            <person name="Singh A."/>
            <person name="Wilkins M.J."/>
            <person name="Williams K.H."/>
            <person name="Banfield J.F."/>
        </authorList>
    </citation>
    <scope>NUCLEOTIDE SEQUENCE [LARGE SCALE GENOMIC DNA]</scope>
</reference>
<evidence type="ECO:0000313" key="2">
    <source>
        <dbReference type="Proteomes" id="UP000034797"/>
    </source>
</evidence>
<proteinExistence type="predicted"/>
<sequence length="65" mass="7189">MRSFDFAQDDDYILATWRKSSSTGVSRPKMLTKVMILPLASSIAETVPKRSVKGPSMIRTASPMV</sequence>
<dbReference type="AlphaFoldDB" id="A0A0G1MUW9"/>
<organism evidence="1 2">
    <name type="scientific">Candidatus Collierbacteria bacterium GW2011_GWA2_44_99</name>
    <dbReference type="NCBI Taxonomy" id="1618380"/>
    <lineage>
        <taxon>Bacteria</taxon>
        <taxon>Candidatus Collieribacteriota</taxon>
    </lineage>
</organism>
<dbReference type="EMBL" id="LCJW01000056">
    <property type="protein sequence ID" value="KKT84557.1"/>
    <property type="molecule type" value="Genomic_DNA"/>
</dbReference>
<name>A0A0G1MUW9_9BACT</name>
<comment type="caution">
    <text evidence="1">The sequence shown here is derived from an EMBL/GenBank/DDBJ whole genome shotgun (WGS) entry which is preliminary data.</text>
</comment>
<dbReference type="Proteomes" id="UP000034797">
    <property type="component" value="Unassembled WGS sequence"/>
</dbReference>
<accession>A0A0G1MUW9</accession>
<protein>
    <submittedName>
        <fullName evidence="1">Uncharacterized protein</fullName>
    </submittedName>
</protein>